<dbReference type="EMBL" id="MU860013">
    <property type="protein sequence ID" value="KAK4242038.1"/>
    <property type="molecule type" value="Genomic_DNA"/>
</dbReference>
<evidence type="ECO:0000313" key="2">
    <source>
        <dbReference type="EMBL" id="KAK4242038.1"/>
    </source>
</evidence>
<keyword evidence="3" id="KW-1185">Reference proteome</keyword>
<dbReference type="Proteomes" id="UP001303760">
    <property type="component" value="Unassembled WGS sequence"/>
</dbReference>
<feature type="region of interest" description="Disordered" evidence="1">
    <location>
        <begin position="181"/>
        <end position="203"/>
    </location>
</feature>
<feature type="region of interest" description="Disordered" evidence="1">
    <location>
        <begin position="241"/>
        <end position="272"/>
    </location>
</feature>
<organism evidence="2 3">
    <name type="scientific">Achaetomium macrosporum</name>
    <dbReference type="NCBI Taxonomy" id="79813"/>
    <lineage>
        <taxon>Eukaryota</taxon>
        <taxon>Fungi</taxon>
        <taxon>Dikarya</taxon>
        <taxon>Ascomycota</taxon>
        <taxon>Pezizomycotina</taxon>
        <taxon>Sordariomycetes</taxon>
        <taxon>Sordariomycetidae</taxon>
        <taxon>Sordariales</taxon>
        <taxon>Chaetomiaceae</taxon>
        <taxon>Achaetomium</taxon>
    </lineage>
</organism>
<reference evidence="2" key="2">
    <citation type="submission" date="2023-05" db="EMBL/GenBank/DDBJ databases">
        <authorList>
            <consortium name="Lawrence Berkeley National Laboratory"/>
            <person name="Steindorff A."/>
            <person name="Hensen N."/>
            <person name="Bonometti L."/>
            <person name="Westerberg I."/>
            <person name="Brannstrom I.O."/>
            <person name="Guillou S."/>
            <person name="Cros-Aarteil S."/>
            <person name="Calhoun S."/>
            <person name="Haridas S."/>
            <person name="Kuo A."/>
            <person name="Mondo S."/>
            <person name="Pangilinan J."/>
            <person name="Riley R."/>
            <person name="Labutti K."/>
            <person name="Andreopoulos B."/>
            <person name="Lipzen A."/>
            <person name="Chen C."/>
            <person name="Yanf M."/>
            <person name="Daum C."/>
            <person name="Ng V."/>
            <person name="Clum A."/>
            <person name="Ohm R."/>
            <person name="Martin F."/>
            <person name="Silar P."/>
            <person name="Natvig D."/>
            <person name="Lalanne C."/>
            <person name="Gautier V."/>
            <person name="Ament-Velasquez S.L."/>
            <person name="Kruys A."/>
            <person name="Hutchinson M.I."/>
            <person name="Powell A.J."/>
            <person name="Barry K."/>
            <person name="Miller A.N."/>
            <person name="Grigoriev I.V."/>
            <person name="Debuchy R."/>
            <person name="Gladieux P."/>
            <person name="Thoren M.H."/>
            <person name="Johannesson H."/>
        </authorList>
    </citation>
    <scope>NUCLEOTIDE SEQUENCE</scope>
    <source>
        <strain evidence="2">CBS 532.94</strain>
    </source>
</reference>
<gene>
    <name evidence="2" type="ORF">C8A03DRAFT_29781</name>
</gene>
<name>A0AAN7CH66_9PEZI</name>
<feature type="compositionally biased region" description="Basic and acidic residues" evidence="1">
    <location>
        <begin position="253"/>
        <end position="272"/>
    </location>
</feature>
<proteinExistence type="predicted"/>
<protein>
    <submittedName>
        <fullName evidence="2">Uncharacterized protein</fullName>
    </submittedName>
</protein>
<reference evidence="2" key="1">
    <citation type="journal article" date="2023" name="Mol. Phylogenet. Evol.">
        <title>Genome-scale phylogeny and comparative genomics of the fungal order Sordariales.</title>
        <authorList>
            <person name="Hensen N."/>
            <person name="Bonometti L."/>
            <person name="Westerberg I."/>
            <person name="Brannstrom I.O."/>
            <person name="Guillou S."/>
            <person name="Cros-Aarteil S."/>
            <person name="Calhoun S."/>
            <person name="Haridas S."/>
            <person name="Kuo A."/>
            <person name="Mondo S."/>
            <person name="Pangilinan J."/>
            <person name="Riley R."/>
            <person name="LaButti K."/>
            <person name="Andreopoulos B."/>
            <person name="Lipzen A."/>
            <person name="Chen C."/>
            <person name="Yan M."/>
            <person name="Daum C."/>
            <person name="Ng V."/>
            <person name="Clum A."/>
            <person name="Steindorff A."/>
            <person name="Ohm R.A."/>
            <person name="Martin F."/>
            <person name="Silar P."/>
            <person name="Natvig D.O."/>
            <person name="Lalanne C."/>
            <person name="Gautier V."/>
            <person name="Ament-Velasquez S.L."/>
            <person name="Kruys A."/>
            <person name="Hutchinson M.I."/>
            <person name="Powell A.J."/>
            <person name="Barry K."/>
            <person name="Miller A.N."/>
            <person name="Grigoriev I.V."/>
            <person name="Debuchy R."/>
            <person name="Gladieux P."/>
            <person name="Hiltunen Thoren M."/>
            <person name="Johannesson H."/>
        </authorList>
    </citation>
    <scope>NUCLEOTIDE SEQUENCE</scope>
    <source>
        <strain evidence="2">CBS 532.94</strain>
    </source>
</reference>
<comment type="caution">
    <text evidence="2">The sequence shown here is derived from an EMBL/GenBank/DDBJ whole genome shotgun (WGS) entry which is preliminary data.</text>
</comment>
<accession>A0AAN7CH66</accession>
<sequence>MVSLQGVVVSGSWVARVVPSVQVVSRDPLLGTGADGAIVSEVVQVVSMDESGGVVGCGGADDGALLRASVVGRALVVSTNDVEFTGGNGAEVDGDEMPVVPSVSLVEGTPGPVVEPDGWPVGPLKVVEFPAGNVGELERVGLGPVTVITTDAGIVTVVIMVEVDLALLAVLERLESNPALEDGSAPVELSTGPPVPGSQPLGCVPPQDTVEFGRGKGGADELRVIVGDDVASLVVGTGVVTGSGPVPDGDGIGLDRTEDRLDDPVPKPGEEV</sequence>
<dbReference type="AlphaFoldDB" id="A0AAN7CH66"/>
<evidence type="ECO:0000313" key="3">
    <source>
        <dbReference type="Proteomes" id="UP001303760"/>
    </source>
</evidence>
<evidence type="ECO:0000256" key="1">
    <source>
        <dbReference type="SAM" id="MobiDB-lite"/>
    </source>
</evidence>